<dbReference type="PANTHER" id="PTHR11614">
    <property type="entry name" value="PHOSPHOLIPASE-RELATED"/>
    <property type="match status" value="1"/>
</dbReference>
<reference evidence="2 3" key="1">
    <citation type="submission" date="2018-05" db="EMBL/GenBank/DDBJ databases">
        <title>Zavarzinia sp. HR-AS.</title>
        <authorList>
            <person name="Lee Y."/>
            <person name="Jeon C.O."/>
        </authorList>
    </citation>
    <scope>NUCLEOTIDE SEQUENCE [LARGE SCALE GENOMIC DNA]</scope>
    <source>
        <strain evidence="2 3">HR-AS</strain>
    </source>
</reference>
<keyword evidence="2" id="KW-0378">Hydrolase</keyword>
<dbReference type="InterPro" id="IPR029058">
    <property type="entry name" value="AB_hydrolase_fold"/>
</dbReference>
<comment type="caution">
    <text evidence="2">The sequence shown here is derived from an EMBL/GenBank/DDBJ whole genome shotgun (WGS) entry which is preliminary data.</text>
</comment>
<evidence type="ECO:0000259" key="1">
    <source>
        <dbReference type="Pfam" id="PF12146"/>
    </source>
</evidence>
<proteinExistence type="predicted"/>
<accession>A0A317E6D7</accession>
<feature type="domain" description="Serine aminopeptidase S33" evidence="1">
    <location>
        <begin position="36"/>
        <end position="286"/>
    </location>
</feature>
<dbReference type="InterPro" id="IPR022742">
    <property type="entry name" value="Hydrolase_4"/>
</dbReference>
<dbReference type="GO" id="GO:0016787">
    <property type="term" value="F:hydrolase activity"/>
    <property type="evidence" value="ECO:0007669"/>
    <property type="project" value="UniProtKB-KW"/>
</dbReference>
<dbReference type="Proteomes" id="UP000245461">
    <property type="component" value="Unassembled WGS sequence"/>
</dbReference>
<evidence type="ECO:0000313" key="2">
    <source>
        <dbReference type="EMBL" id="PWR22577.1"/>
    </source>
</evidence>
<dbReference type="SUPFAM" id="SSF53474">
    <property type="entry name" value="alpha/beta-Hydrolases"/>
    <property type="match status" value="1"/>
</dbReference>
<name>A0A317E6D7_9PROT</name>
<dbReference type="AlphaFoldDB" id="A0A317E6D7"/>
<organism evidence="2 3">
    <name type="scientific">Zavarzinia aquatilis</name>
    <dbReference type="NCBI Taxonomy" id="2211142"/>
    <lineage>
        <taxon>Bacteria</taxon>
        <taxon>Pseudomonadati</taxon>
        <taxon>Pseudomonadota</taxon>
        <taxon>Alphaproteobacteria</taxon>
        <taxon>Rhodospirillales</taxon>
        <taxon>Zavarziniaceae</taxon>
        <taxon>Zavarzinia</taxon>
    </lineage>
</organism>
<dbReference type="Gene3D" id="3.40.50.1820">
    <property type="entry name" value="alpha/beta hydrolase"/>
    <property type="match status" value="1"/>
</dbReference>
<dbReference type="Pfam" id="PF12146">
    <property type="entry name" value="Hydrolase_4"/>
    <property type="match status" value="1"/>
</dbReference>
<dbReference type="InterPro" id="IPR051044">
    <property type="entry name" value="MAG_DAG_Lipase"/>
</dbReference>
<gene>
    <name evidence="2" type="ORF">DKG74_11935</name>
</gene>
<dbReference type="OrthoDB" id="9788260at2"/>
<keyword evidence="3" id="KW-1185">Reference proteome</keyword>
<dbReference type="RefSeq" id="WP_109906021.1">
    <property type="nucleotide sequence ID" value="NZ_QGLE01000006.1"/>
</dbReference>
<sequence>MSDPARRLQPPSGGRFDRLLRGGIRLRIAAFPVAGPARGTVALLTGRNEFIEKYYETVADLHDRGFDVHLMDWRGQGLSARLLPDRMKGHVRDFADYVDDLEAFVDRIEPRGPLILLAHSMGGHIALRALAQRPALRARLAGAVLCSAMMAINTGKIGPKGAARLARTLVRLGLGKRAFPGKEGGGENVLTSDPERAGDQAHFIASEPELDLGAPTFGWLDAAFRSIALLARPGLVEAVDIPVLVAVAGADRVVIPAAERAMAARLPGATLLDIEGARHEILKERDELRARFWAGFDDWCGDILRRGAT</sequence>
<evidence type="ECO:0000313" key="3">
    <source>
        <dbReference type="Proteomes" id="UP000245461"/>
    </source>
</evidence>
<protein>
    <submittedName>
        <fullName evidence="2">Alpha/beta hydrolase</fullName>
    </submittedName>
</protein>
<dbReference type="EMBL" id="QGLE01000006">
    <property type="protein sequence ID" value="PWR22577.1"/>
    <property type="molecule type" value="Genomic_DNA"/>
</dbReference>